<keyword evidence="2" id="KW-1185">Reference proteome</keyword>
<evidence type="ECO:0000256" key="1">
    <source>
        <dbReference type="SAM" id="MobiDB-lite"/>
    </source>
</evidence>
<reference evidence="3" key="1">
    <citation type="submission" date="2015-08" db="UniProtKB">
        <authorList>
            <consortium name="WormBaseParasite"/>
        </authorList>
    </citation>
    <scope>IDENTIFICATION</scope>
</reference>
<dbReference type="InterPro" id="IPR036872">
    <property type="entry name" value="CH_dom_sf"/>
</dbReference>
<accession>A0A0K0DW16</accession>
<evidence type="ECO:0000313" key="4">
    <source>
        <dbReference type="WBParaSite" id="TCONS_00008720.p1"/>
    </source>
</evidence>
<feature type="region of interest" description="Disordered" evidence="1">
    <location>
        <begin position="1"/>
        <end position="35"/>
    </location>
</feature>
<dbReference type="Gene3D" id="1.10.418.10">
    <property type="entry name" value="Calponin-like domain"/>
    <property type="match status" value="1"/>
</dbReference>
<dbReference type="AlphaFoldDB" id="A0A0K0DW16"/>
<dbReference type="Proteomes" id="UP000035681">
    <property type="component" value="Unplaced"/>
</dbReference>
<name>A0A0K0DW16_STRER</name>
<evidence type="ECO:0000313" key="3">
    <source>
        <dbReference type="WBParaSite" id="SSTP_0000143200.1"/>
    </source>
</evidence>
<sequence length="265" mass="30617">MVQEKEIEELSQGSSEASIEDLASPSENDNSDKDVNEKVCRCSCGKTIIGNNYNTTEPTKDLQPIKPSINFNPKQWISYKERAVIQRALQTITSWVIRTTNNSTIKKKYSWILSTNYLSEENFVNLYRDGEILRKLAISLTPKYKYDATNVDQVIIDCMDLVTYNCLKFREYCVEVFGIKREELFSLEDFNTKKCPKGYRNIFHTLCCVALKCDELQLGTEFINGYLFTNMKSSILERREIGFDIYTCLNNIKHHVNKRSTVNAA</sequence>
<proteinExistence type="predicted"/>
<evidence type="ECO:0000313" key="2">
    <source>
        <dbReference type="Proteomes" id="UP000035681"/>
    </source>
</evidence>
<dbReference type="WBParaSite" id="TCONS_00008720.p1">
    <property type="protein sequence ID" value="TCONS_00008720.p1"/>
    <property type="gene ID" value="XLOC_006633"/>
</dbReference>
<protein>
    <submittedName>
        <fullName evidence="3">Bromo domain-containing protein</fullName>
    </submittedName>
    <submittedName>
        <fullName evidence="4">Calponin-homology (CH) domain-containing protein</fullName>
    </submittedName>
</protein>
<organism evidence="3">
    <name type="scientific">Strongyloides stercoralis</name>
    <name type="common">Threadworm</name>
    <dbReference type="NCBI Taxonomy" id="6248"/>
    <lineage>
        <taxon>Eukaryota</taxon>
        <taxon>Metazoa</taxon>
        <taxon>Ecdysozoa</taxon>
        <taxon>Nematoda</taxon>
        <taxon>Chromadorea</taxon>
        <taxon>Rhabditida</taxon>
        <taxon>Tylenchina</taxon>
        <taxon>Panagrolaimomorpha</taxon>
        <taxon>Strongyloidoidea</taxon>
        <taxon>Strongyloididae</taxon>
        <taxon>Strongyloides</taxon>
    </lineage>
</organism>
<dbReference type="WBParaSite" id="SSTP_0000143200.1">
    <property type="protein sequence ID" value="SSTP_0000143200.1"/>
    <property type="gene ID" value="SSTP_0000143200"/>
</dbReference>